<comment type="caution">
    <text evidence="3">The sequence shown here is derived from an EMBL/GenBank/DDBJ whole genome shotgun (WGS) entry which is preliminary data.</text>
</comment>
<dbReference type="GO" id="GO:0005777">
    <property type="term" value="C:peroxisome"/>
    <property type="evidence" value="ECO:0007669"/>
    <property type="project" value="TreeGrafter"/>
</dbReference>
<organism evidence="3 4">
    <name type="scientific">Piaya cayana</name>
    <name type="common">Common squirrel cuckoo</name>
    <dbReference type="NCBI Taxonomy" id="33601"/>
    <lineage>
        <taxon>Eukaryota</taxon>
        <taxon>Metazoa</taxon>
        <taxon>Chordata</taxon>
        <taxon>Craniata</taxon>
        <taxon>Vertebrata</taxon>
        <taxon>Euteleostomi</taxon>
        <taxon>Archelosauria</taxon>
        <taxon>Archosauria</taxon>
        <taxon>Dinosauria</taxon>
        <taxon>Saurischia</taxon>
        <taxon>Theropoda</taxon>
        <taxon>Coelurosauria</taxon>
        <taxon>Aves</taxon>
        <taxon>Neognathae</taxon>
        <taxon>Neoaves</taxon>
        <taxon>Otidimorphae</taxon>
        <taxon>Cuculiformes</taxon>
        <taxon>Coccyzidae</taxon>
        <taxon>Piaya</taxon>
    </lineage>
</organism>
<name>A0A850WNC4_PIACA</name>
<reference evidence="3" key="1">
    <citation type="submission" date="2019-09" db="EMBL/GenBank/DDBJ databases">
        <title>Bird 10,000 Genomes (B10K) Project - Family phase.</title>
        <authorList>
            <person name="Zhang G."/>
        </authorList>
    </citation>
    <scope>NUCLEOTIDE SEQUENCE</scope>
    <source>
        <strain evidence="3">B10K-DU-008-47</strain>
        <tissue evidence="3">Mixed tissue sample</tissue>
    </source>
</reference>
<accession>A0A850WNC4</accession>
<evidence type="ECO:0000256" key="1">
    <source>
        <dbReference type="ARBA" id="ARBA00023315"/>
    </source>
</evidence>
<sequence length="78" mass="7849">SLDAPVMAAGRGPGGGAAQILHGGGAGANSPNRWFDKTLQVVVGEDGTCGIVYDPAVIDGAVVANMADHALQFWSVWG</sequence>
<feature type="domain" description="Choline/carnitine acyltransferase" evidence="2">
    <location>
        <begin position="17"/>
        <end position="72"/>
    </location>
</feature>
<dbReference type="Proteomes" id="UP000653271">
    <property type="component" value="Unassembled WGS sequence"/>
</dbReference>
<dbReference type="InterPro" id="IPR039551">
    <property type="entry name" value="Cho/carn_acyl_trans"/>
</dbReference>
<dbReference type="Pfam" id="PF00755">
    <property type="entry name" value="Carn_acyltransf"/>
    <property type="match status" value="1"/>
</dbReference>
<dbReference type="OrthoDB" id="240216at2759"/>
<keyword evidence="1" id="KW-0012">Acyltransferase</keyword>
<dbReference type="PANTHER" id="PTHR22589:SF47">
    <property type="entry name" value="CHOLINE_CARNITINE ACYLTRANSFERASE DOMAIN-CONTAINING PROTEIN"/>
    <property type="match status" value="1"/>
</dbReference>
<dbReference type="InterPro" id="IPR000542">
    <property type="entry name" value="Carn_acyl_trans"/>
</dbReference>
<dbReference type="Gene3D" id="3.30.559.70">
    <property type="entry name" value="Choline/Carnitine o-acyltransferase, domain 2"/>
    <property type="match status" value="1"/>
</dbReference>
<feature type="non-terminal residue" evidence="3">
    <location>
        <position position="78"/>
    </location>
</feature>
<evidence type="ECO:0000313" key="3">
    <source>
        <dbReference type="EMBL" id="NWH71414.1"/>
    </source>
</evidence>
<proteinExistence type="predicted"/>
<keyword evidence="3" id="KW-0808">Transferase</keyword>
<dbReference type="PANTHER" id="PTHR22589">
    <property type="entry name" value="CARNITINE O-ACYLTRANSFERASE"/>
    <property type="match status" value="1"/>
</dbReference>
<dbReference type="EMBL" id="WAAB01004287">
    <property type="protein sequence ID" value="NWH71414.1"/>
    <property type="molecule type" value="Genomic_DNA"/>
</dbReference>
<keyword evidence="4" id="KW-1185">Reference proteome</keyword>
<protein>
    <submittedName>
        <fullName evidence="3">CACP acetyltransferase</fullName>
    </submittedName>
</protein>
<feature type="non-terminal residue" evidence="3">
    <location>
        <position position="1"/>
    </location>
</feature>
<evidence type="ECO:0000259" key="2">
    <source>
        <dbReference type="Pfam" id="PF00755"/>
    </source>
</evidence>
<dbReference type="InterPro" id="IPR042231">
    <property type="entry name" value="Cho/carn_acyl_trans_2"/>
</dbReference>
<dbReference type="SUPFAM" id="SSF52777">
    <property type="entry name" value="CoA-dependent acyltransferases"/>
    <property type="match status" value="1"/>
</dbReference>
<dbReference type="GO" id="GO:0004092">
    <property type="term" value="F:carnitine O-acetyltransferase activity"/>
    <property type="evidence" value="ECO:0007669"/>
    <property type="project" value="TreeGrafter"/>
</dbReference>
<gene>
    <name evidence="3" type="primary">Crat_0</name>
    <name evidence="3" type="ORF">PIACAY_R15333</name>
</gene>
<dbReference type="GO" id="GO:0019254">
    <property type="term" value="P:carnitine metabolic process, CoA-linked"/>
    <property type="evidence" value="ECO:0007669"/>
    <property type="project" value="TreeGrafter"/>
</dbReference>
<evidence type="ECO:0000313" key="4">
    <source>
        <dbReference type="Proteomes" id="UP000653271"/>
    </source>
</evidence>
<dbReference type="AlphaFoldDB" id="A0A850WNC4"/>